<evidence type="ECO:0000313" key="3">
    <source>
        <dbReference type="EMBL" id="CAJ1053353.1"/>
    </source>
</evidence>
<dbReference type="AlphaFoldDB" id="A0AAV1EX58"/>
<protein>
    <submittedName>
        <fullName evidence="3">Uncharacterized protein</fullName>
    </submittedName>
</protein>
<organism evidence="3 4">
    <name type="scientific">Xyrichtys novacula</name>
    <name type="common">Pearly razorfish</name>
    <name type="synonym">Hemipteronotus novacula</name>
    <dbReference type="NCBI Taxonomy" id="13765"/>
    <lineage>
        <taxon>Eukaryota</taxon>
        <taxon>Metazoa</taxon>
        <taxon>Chordata</taxon>
        <taxon>Craniata</taxon>
        <taxon>Vertebrata</taxon>
        <taxon>Euteleostomi</taxon>
        <taxon>Actinopterygii</taxon>
        <taxon>Neopterygii</taxon>
        <taxon>Teleostei</taxon>
        <taxon>Neoteleostei</taxon>
        <taxon>Acanthomorphata</taxon>
        <taxon>Eupercaria</taxon>
        <taxon>Labriformes</taxon>
        <taxon>Labridae</taxon>
        <taxon>Xyrichtys</taxon>
    </lineage>
</organism>
<gene>
    <name evidence="3" type="ORF">XNOV1_A018333</name>
</gene>
<feature type="region of interest" description="Disordered" evidence="1">
    <location>
        <begin position="65"/>
        <end position="132"/>
    </location>
</feature>
<name>A0AAV1EX58_XYRNO</name>
<feature type="signal peptide" evidence="2">
    <location>
        <begin position="1"/>
        <end position="27"/>
    </location>
</feature>
<keyword evidence="2" id="KW-0732">Signal</keyword>
<evidence type="ECO:0000256" key="2">
    <source>
        <dbReference type="SAM" id="SignalP"/>
    </source>
</evidence>
<sequence>MDQDACNGSCRLWSALQWLYFLELSWCQNLDFMLSLNASQSHAKIQFLKKNIMMDFDEDMLRCRQERVGGGGGGLKEEEEEEKQQQQQLPPPPPPPPPLCLSVAPWRMQFADSSSSQLKFGDPVKPPQQGSA</sequence>
<dbReference type="Proteomes" id="UP001178508">
    <property type="component" value="Chromosome 3"/>
</dbReference>
<accession>A0AAV1EX58</accession>
<dbReference type="EMBL" id="OY660866">
    <property type="protein sequence ID" value="CAJ1053353.1"/>
    <property type="molecule type" value="Genomic_DNA"/>
</dbReference>
<feature type="compositionally biased region" description="Pro residues" evidence="1">
    <location>
        <begin position="89"/>
        <end position="99"/>
    </location>
</feature>
<evidence type="ECO:0000256" key="1">
    <source>
        <dbReference type="SAM" id="MobiDB-lite"/>
    </source>
</evidence>
<reference evidence="3" key="1">
    <citation type="submission" date="2023-08" db="EMBL/GenBank/DDBJ databases">
        <authorList>
            <person name="Alioto T."/>
            <person name="Alioto T."/>
            <person name="Gomez Garrido J."/>
        </authorList>
    </citation>
    <scope>NUCLEOTIDE SEQUENCE</scope>
</reference>
<proteinExistence type="predicted"/>
<keyword evidence="4" id="KW-1185">Reference proteome</keyword>
<evidence type="ECO:0000313" key="4">
    <source>
        <dbReference type="Proteomes" id="UP001178508"/>
    </source>
</evidence>
<feature type="chain" id="PRO_5043897741" evidence="2">
    <location>
        <begin position="28"/>
        <end position="132"/>
    </location>
</feature>